<comment type="caution">
    <text evidence="2">The sequence shown here is derived from an EMBL/GenBank/DDBJ whole genome shotgun (WGS) entry which is preliminary data.</text>
</comment>
<dbReference type="GO" id="GO:0005886">
    <property type="term" value="C:plasma membrane"/>
    <property type="evidence" value="ECO:0007669"/>
    <property type="project" value="TreeGrafter"/>
</dbReference>
<dbReference type="EMBL" id="JACIGK010000009">
    <property type="protein sequence ID" value="MBB4265874.1"/>
    <property type="molecule type" value="Genomic_DNA"/>
</dbReference>
<sequence>MSSSITSTDEKKYPLPEQDPADIWGVDPSDLSRIGVVFVILGLVALLLPSFVTLTVEWLIGLTLLIAGGYEMTYALPFRGKRGAWWHLVLGTIVFLSGILFLASPLSGALTLTLIIGTMFIASGVVKTGFAIAVRRIRGWHLSLYSALITLAVGLVIVFLLPVVSAWLLGVLVGLEFLINGIWMLILSYRATRDSEIETI</sequence>
<dbReference type="InterPro" id="IPR052712">
    <property type="entry name" value="Acid_resist_chaperone_HdeD"/>
</dbReference>
<evidence type="ECO:0000256" key="1">
    <source>
        <dbReference type="SAM" id="Phobius"/>
    </source>
</evidence>
<keyword evidence="3" id="KW-1185">Reference proteome</keyword>
<keyword evidence="1" id="KW-0812">Transmembrane</keyword>
<dbReference type="InterPro" id="IPR005325">
    <property type="entry name" value="DUF308_memb"/>
</dbReference>
<dbReference type="Proteomes" id="UP000554286">
    <property type="component" value="Unassembled WGS sequence"/>
</dbReference>
<keyword evidence="1" id="KW-1133">Transmembrane helix</keyword>
<name>A0A7W6RD80_9PROT</name>
<feature type="transmembrane region" description="Helical" evidence="1">
    <location>
        <begin position="84"/>
        <end position="103"/>
    </location>
</feature>
<keyword evidence="1" id="KW-0472">Membrane</keyword>
<dbReference type="AlphaFoldDB" id="A0A7W6RD80"/>
<feature type="transmembrane region" description="Helical" evidence="1">
    <location>
        <begin position="109"/>
        <end position="130"/>
    </location>
</feature>
<feature type="transmembrane region" description="Helical" evidence="1">
    <location>
        <begin position="34"/>
        <end position="52"/>
    </location>
</feature>
<dbReference type="Pfam" id="PF03729">
    <property type="entry name" value="DUF308"/>
    <property type="match status" value="2"/>
</dbReference>
<protein>
    <submittedName>
        <fullName evidence="2">Uncharacterized membrane protein HdeD (DUF308 family)</fullName>
    </submittedName>
</protein>
<dbReference type="PANTHER" id="PTHR34989">
    <property type="entry name" value="PROTEIN HDED"/>
    <property type="match status" value="1"/>
</dbReference>
<proteinExistence type="predicted"/>
<gene>
    <name evidence="2" type="ORF">GGD89_001499</name>
</gene>
<feature type="transmembrane region" description="Helical" evidence="1">
    <location>
        <begin position="142"/>
        <end position="161"/>
    </location>
</feature>
<evidence type="ECO:0000313" key="3">
    <source>
        <dbReference type="Proteomes" id="UP000554286"/>
    </source>
</evidence>
<accession>A0A7W6RD80</accession>
<organism evidence="2 3">
    <name type="scientific">Roseospira visakhapatnamensis</name>
    <dbReference type="NCBI Taxonomy" id="390880"/>
    <lineage>
        <taxon>Bacteria</taxon>
        <taxon>Pseudomonadati</taxon>
        <taxon>Pseudomonadota</taxon>
        <taxon>Alphaproteobacteria</taxon>
        <taxon>Rhodospirillales</taxon>
        <taxon>Rhodospirillaceae</taxon>
        <taxon>Roseospira</taxon>
    </lineage>
</organism>
<evidence type="ECO:0000313" key="2">
    <source>
        <dbReference type="EMBL" id="MBB4265874.1"/>
    </source>
</evidence>
<dbReference type="RefSeq" id="WP_184043674.1">
    <property type="nucleotide sequence ID" value="NZ_JACIGK010000009.1"/>
</dbReference>
<reference evidence="2 3" key="1">
    <citation type="submission" date="2020-08" db="EMBL/GenBank/DDBJ databases">
        <title>Genome sequencing of Purple Non-Sulfur Bacteria from various extreme environments.</title>
        <authorList>
            <person name="Mayer M."/>
        </authorList>
    </citation>
    <scope>NUCLEOTIDE SEQUENCE [LARGE SCALE GENOMIC DNA]</scope>
    <source>
        <strain evidence="2 3">JA131</strain>
    </source>
</reference>
<dbReference type="PANTHER" id="PTHR34989:SF1">
    <property type="entry name" value="PROTEIN HDED"/>
    <property type="match status" value="1"/>
</dbReference>
<feature type="transmembrane region" description="Helical" evidence="1">
    <location>
        <begin position="167"/>
        <end position="187"/>
    </location>
</feature>